<gene>
    <name evidence="1" type="ORF">EVA_11195</name>
</gene>
<proteinExistence type="predicted"/>
<dbReference type="EMBL" id="AMCI01003265">
    <property type="protein sequence ID" value="EJX00698.1"/>
    <property type="molecule type" value="Genomic_DNA"/>
</dbReference>
<feature type="non-terminal residue" evidence="1">
    <location>
        <position position="123"/>
    </location>
</feature>
<reference evidence="1" key="1">
    <citation type="journal article" date="2012" name="PLoS ONE">
        <title>Gene sets for utilization of primary and secondary nutrition supplies in the distal gut of endangered iberian lynx.</title>
        <authorList>
            <person name="Alcaide M."/>
            <person name="Messina E."/>
            <person name="Richter M."/>
            <person name="Bargiela R."/>
            <person name="Peplies J."/>
            <person name="Huws S.A."/>
            <person name="Newbold C.J."/>
            <person name="Golyshin P.N."/>
            <person name="Simon M.A."/>
            <person name="Lopez G."/>
            <person name="Yakimov M.M."/>
            <person name="Ferrer M."/>
        </authorList>
    </citation>
    <scope>NUCLEOTIDE SEQUENCE</scope>
</reference>
<comment type="caution">
    <text evidence="1">The sequence shown here is derived from an EMBL/GenBank/DDBJ whole genome shotgun (WGS) entry which is preliminary data.</text>
</comment>
<organism evidence="1">
    <name type="scientific">gut metagenome</name>
    <dbReference type="NCBI Taxonomy" id="749906"/>
    <lineage>
        <taxon>unclassified sequences</taxon>
        <taxon>metagenomes</taxon>
        <taxon>organismal metagenomes</taxon>
    </lineage>
</organism>
<evidence type="ECO:0000313" key="1">
    <source>
        <dbReference type="EMBL" id="EJX00698.1"/>
    </source>
</evidence>
<accession>J9GFX9</accession>
<sequence>MLSEFTGMIGDVFMMMGALKFAGAFKAIQGIGEIILAIQDISKGNINFDNILTILRGISNLIWGFGLFTKKPKFAYIGMILQGVTMIVRELAEHWEEIKQFKFDGLDKTTLILGAIMTFVGIA</sequence>
<protein>
    <submittedName>
        <fullName evidence="1">Uncharacterized protein</fullName>
    </submittedName>
</protein>
<dbReference type="AlphaFoldDB" id="J9GFX9"/>
<name>J9GFX9_9ZZZZ</name>